<evidence type="ECO:0000256" key="1">
    <source>
        <dbReference type="SAM" id="Coils"/>
    </source>
</evidence>
<comment type="caution">
    <text evidence="2">The sequence shown here is derived from an EMBL/GenBank/DDBJ whole genome shotgun (WGS) entry which is preliminary data.</text>
</comment>
<protein>
    <recommendedName>
        <fullName evidence="4">Zinc finger GRF-type domain-containing protein</fullName>
    </recommendedName>
</protein>
<evidence type="ECO:0008006" key="4">
    <source>
        <dbReference type="Google" id="ProtNLM"/>
    </source>
</evidence>
<sequence>MFSSTNRKLSAQRSVVDCHCGLRAPVCNANTPKNKGRQFFGCSKFKEGTDSIVKEEGCRIDEIMLENKMLLTENKRLRLENDELNIDEMRRMRPRALVVMMQILRMQHFEELVEQDQKELVDQELLEDLQLVELYFTN</sequence>
<evidence type="ECO:0000313" key="3">
    <source>
        <dbReference type="Proteomes" id="UP000593561"/>
    </source>
</evidence>
<dbReference type="EMBL" id="JABFAC010000008">
    <property type="protein sequence ID" value="MBA0620414.1"/>
    <property type="molecule type" value="Genomic_DNA"/>
</dbReference>
<accession>A0A7J8S2X4</accession>
<keyword evidence="3" id="KW-1185">Reference proteome</keyword>
<gene>
    <name evidence="2" type="ORF">Godav_006129</name>
</gene>
<feature type="coiled-coil region" evidence="1">
    <location>
        <begin position="60"/>
        <end position="87"/>
    </location>
</feature>
<name>A0A7J8S2X4_GOSDV</name>
<dbReference type="AlphaFoldDB" id="A0A7J8S2X4"/>
<proteinExistence type="predicted"/>
<organism evidence="2 3">
    <name type="scientific">Gossypium davidsonii</name>
    <name type="common">Davidson's cotton</name>
    <name type="synonym">Gossypium klotzschianum subsp. davidsonii</name>
    <dbReference type="NCBI Taxonomy" id="34287"/>
    <lineage>
        <taxon>Eukaryota</taxon>
        <taxon>Viridiplantae</taxon>
        <taxon>Streptophyta</taxon>
        <taxon>Embryophyta</taxon>
        <taxon>Tracheophyta</taxon>
        <taxon>Spermatophyta</taxon>
        <taxon>Magnoliopsida</taxon>
        <taxon>eudicotyledons</taxon>
        <taxon>Gunneridae</taxon>
        <taxon>Pentapetalae</taxon>
        <taxon>rosids</taxon>
        <taxon>malvids</taxon>
        <taxon>Malvales</taxon>
        <taxon>Malvaceae</taxon>
        <taxon>Malvoideae</taxon>
        <taxon>Gossypium</taxon>
    </lineage>
</organism>
<evidence type="ECO:0000313" key="2">
    <source>
        <dbReference type="EMBL" id="MBA0620414.1"/>
    </source>
</evidence>
<dbReference type="Proteomes" id="UP000593561">
    <property type="component" value="Unassembled WGS sequence"/>
</dbReference>
<keyword evidence="1" id="KW-0175">Coiled coil</keyword>
<reference evidence="2 3" key="1">
    <citation type="journal article" date="2019" name="Genome Biol. Evol.">
        <title>Insights into the evolution of the New World diploid cottons (Gossypium, subgenus Houzingenia) based on genome sequencing.</title>
        <authorList>
            <person name="Grover C.E."/>
            <person name="Arick M.A. 2nd"/>
            <person name="Thrash A."/>
            <person name="Conover J.L."/>
            <person name="Sanders W.S."/>
            <person name="Peterson D.G."/>
            <person name="Frelichowski J.E."/>
            <person name="Scheffler J.A."/>
            <person name="Scheffler B.E."/>
            <person name="Wendel J.F."/>
        </authorList>
    </citation>
    <scope>NUCLEOTIDE SEQUENCE [LARGE SCALE GENOMIC DNA]</scope>
    <source>
        <strain evidence="2">27</strain>
        <tissue evidence="2">Leaf</tissue>
    </source>
</reference>